<organism evidence="2">
    <name type="scientific">Siphoviridae sp. ctpbb7</name>
    <dbReference type="NCBI Taxonomy" id="2826465"/>
    <lineage>
        <taxon>Viruses</taxon>
        <taxon>Duplodnaviria</taxon>
        <taxon>Heunggongvirae</taxon>
        <taxon>Uroviricota</taxon>
        <taxon>Caudoviricetes</taxon>
    </lineage>
</organism>
<dbReference type="EMBL" id="BK015035">
    <property type="protein sequence ID" value="DAD88127.1"/>
    <property type="molecule type" value="Genomic_DNA"/>
</dbReference>
<evidence type="ECO:0008006" key="3">
    <source>
        <dbReference type="Google" id="ProtNLM"/>
    </source>
</evidence>
<reference evidence="2" key="1">
    <citation type="journal article" date="2021" name="Proc. Natl. Acad. Sci. U.S.A.">
        <title>A Catalog of Tens of Thousands of Viruses from Human Metagenomes Reveals Hidden Associations with Chronic Diseases.</title>
        <authorList>
            <person name="Tisza M.J."/>
            <person name="Buck C.B."/>
        </authorList>
    </citation>
    <scope>NUCLEOTIDE SEQUENCE</scope>
    <source>
        <strain evidence="2">Ctpbb7</strain>
    </source>
</reference>
<evidence type="ECO:0000256" key="1">
    <source>
        <dbReference type="SAM" id="Coils"/>
    </source>
</evidence>
<name>A0A8S5N197_9CAUD</name>
<proteinExistence type="predicted"/>
<feature type="coiled-coil region" evidence="1">
    <location>
        <begin position="151"/>
        <end position="192"/>
    </location>
</feature>
<protein>
    <recommendedName>
        <fullName evidence="3">BppU N-terminal domain-containing protein</fullName>
    </recommendedName>
</protein>
<sequence length="288" mass="32028">MNEYEYVEGYDHENTYSDSIVFDIDPLEKRITALKSQTLIAGEENSQYIAFEIPRYVDGIDLSTKTIQVLYIAPEGFSDINRVINVARNDEKLQFGWVVPGEALTDPGILTFAIEFIGDKYAMKVKSIEQEICDGLSGSEIAPEPTEKTWYVEIQQRCETLLDDVEQAREDVRAAVNQVDTLTDTVSNLSKELEDVKKYGADVKKGFAEAISEKGVETANTDSFDTMIDNVHKIQSGFDAIVTSTPGYVISANDMSDMDSVVTSTPGYVILTSEIKSSVYVKEVTDDN</sequence>
<accession>A0A8S5N197</accession>
<evidence type="ECO:0000313" key="2">
    <source>
        <dbReference type="EMBL" id="DAD88127.1"/>
    </source>
</evidence>
<keyword evidence="1" id="KW-0175">Coiled coil</keyword>